<dbReference type="Gene3D" id="3.90.226.10">
    <property type="entry name" value="2-enoyl-CoA Hydratase, Chain A, domain 1"/>
    <property type="match status" value="1"/>
</dbReference>
<reference evidence="6" key="1">
    <citation type="submission" date="2023-03" db="EMBL/GenBank/DDBJ databases">
        <title>Massive genome expansion in bonnet fungi (Mycena s.s.) driven by repeated elements and novel gene families across ecological guilds.</title>
        <authorList>
            <consortium name="Lawrence Berkeley National Laboratory"/>
            <person name="Harder C.B."/>
            <person name="Miyauchi S."/>
            <person name="Viragh M."/>
            <person name="Kuo A."/>
            <person name="Thoen E."/>
            <person name="Andreopoulos B."/>
            <person name="Lu D."/>
            <person name="Skrede I."/>
            <person name="Drula E."/>
            <person name="Henrissat B."/>
            <person name="Morin E."/>
            <person name="Kohler A."/>
            <person name="Barry K."/>
            <person name="LaButti K."/>
            <person name="Morin E."/>
            <person name="Salamov A."/>
            <person name="Lipzen A."/>
            <person name="Mereny Z."/>
            <person name="Hegedus B."/>
            <person name="Baldrian P."/>
            <person name="Stursova M."/>
            <person name="Weitz H."/>
            <person name="Taylor A."/>
            <person name="Grigoriev I.V."/>
            <person name="Nagy L.G."/>
            <person name="Martin F."/>
            <person name="Kauserud H."/>
        </authorList>
    </citation>
    <scope>NUCLEOTIDE SEQUENCE</scope>
    <source>
        <strain evidence="6">9284</strain>
    </source>
</reference>
<dbReference type="AlphaFoldDB" id="A0AAD7FHC8"/>
<dbReference type="Pfam" id="PF00378">
    <property type="entry name" value="ECH_1"/>
    <property type="match status" value="1"/>
</dbReference>
<keyword evidence="4" id="KW-0443">Lipid metabolism</keyword>
<name>A0AAD7FHC8_9AGAR</name>
<evidence type="ECO:0000256" key="3">
    <source>
        <dbReference type="ARBA" id="ARBA00022832"/>
    </source>
</evidence>
<evidence type="ECO:0000313" key="6">
    <source>
        <dbReference type="EMBL" id="KAJ7618710.1"/>
    </source>
</evidence>
<keyword evidence="5" id="KW-0413">Isomerase</keyword>
<dbReference type="GO" id="GO:0005739">
    <property type="term" value="C:mitochondrion"/>
    <property type="evidence" value="ECO:0007669"/>
    <property type="project" value="TreeGrafter"/>
</dbReference>
<dbReference type="GO" id="GO:0006631">
    <property type="term" value="P:fatty acid metabolic process"/>
    <property type="evidence" value="ECO:0007669"/>
    <property type="project" value="UniProtKB-KW"/>
</dbReference>
<dbReference type="CDD" id="cd06558">
    <property type="entry name" value="crotonase-like"/>
    <property type="match status" value="1"/>
</dbReference>
<dbReference type="SUPFAM" id="SSF52096">
    <property type="entry name" value="ClpP/crotonase"/>
    <property type="match status" value="1"/>
</dbReference>
<dbReference type="InterPro" id="IPR014748">
    <property type="entry name" value="Enoyl-CoA_hydra_C"/>
</dbReference>
<dbReference type="PANTHER" id="PTHR43149:SF1">
    <property type="entry name" value="DELTA(3,5)-DELTA(2,4)-DIENOYL-COA ISOMERASE, MITOCHONDRIAL"/>
    <property type="match status" value="1"/>
</dbReference>
<comment type="pathway">
    <text evidence="1">Lipid metabolism; fatty acid beta-oxidation.</text>
</comment>
<sequence length="286" mass="30558">MSLAADLSSKFLSVSEPSPHVLHVELSRKPVNAFSVEFWTAYAALLDRITHEGRDVRALVLSSAIPKLFTAGIDVADLGQSSNEAAPIDQARQALHTRLHLQEFQHAIGAPERCSFPVIAAVHGLVVGLGIDIISACDIRYAAEGTQFTIKEVDVGLAADIGTLAYLPKISGNGSLMRELAYTARYFSAAEALQLGLISTVVPGGREGVIAKALDLAKTIASKSPVAVSGTKRILLHSRDHSVAENLEYTAVWNAAALQTSDITESLKATRERRAPVFSPLSKPKL</sequence>
<protein>
    <submittedName>
        <fullName evidence="6">Delta2-dienoyl-CoA-isomerase</fullName>
    </submittedName>
</protein>
<accession>A0AAD7FHC8</accession>
<dbReference type="InterPro" id="IPR001753">
    <property type="entry name" value="Enoyl-CoA_hydra/iso"/>
</dbReference>
<evidence type="ECO:0000256" key="4">
    <source>
        <dbReference type="ARBA" id="ARBA00023098"/>
    </source>
</evidence>
<dbReference type="PANTHER" id="PTHR43149">
    <property type="entry name" value="ENOYL-COA HYDRATASE"/>
    <property type="match status" value="1"/>
</dbReference>
<dbReference type="Proteomes" id="UP001221142">
    <property type="component" value="Unassembled WGS sequence"/>
</dbReference>
<proteinExistence type="inferred from homology"/>
<comment type="similarity">
    <text evidence="2">Belongs to the enoyl-CoA hydratase/isomerase family.</text>
</comment>
<dbReference type="GO" id="GO:0051750">
    <property type="term" value="F:delta(3,5)-delta(2,4)-dienoyl-CoA isomerase activity"/>
    <property type="evidence" value="ECO:0007669"/>
    <property type="project" value="TreeGrafter"/>
</dbReference>
<dbReference type="Gene3D" id="1.10.12.10">
    <property type="entry name" value="Lyase 2-enoyl-coa Hydratase, Chain A, domain 2"/>
    <property type="match status" value="1"/>
</dbReference>
<evidence type="ECO:0000256" key="2">
    <source>
        <dbReference type="ARBA" id="ARBA00005254"/>
    </source>
</evidence>
<dbReference type="EMBL" id="JARKIF010000019">
    <property type="protein sequence ID" value="KAJ7618710.1"/>
    <property type="molecule type" value="Genomic_DNA"/>
</dbReference>
<comment type="caution">
    <text evidence="6">The sequence shown here is derived from an EMBL/GenBank/DDBJ whole genome shotgun (WGS) entry which is preliminary data.</text>
</comment>
<keyword evidence="7" id="KW-1185">Reference proteome</keyword>
<evidence type="ECO:0000256" key="5">
    <source>
        <dbReference type="ARBA" id="ARBA00023235"/>
    </source>
</evidence>
<dbReference type="InterPro" id="IPR045002">
    <property type="entry name" value="Ech1-like"/>
</dbReference>
<dbReference type="FunFam" id="1.10.12.10:FF:000004">
    <property type="entry name" value="Delta3,5-delta2,4-dienoyl-CoA isomerase"/>
    <property type="match status" value="1"/>
</dbReference>
<gene>
    <name evidence="6" type="ORF">FB45DRAFT_932287</name>
</gene>
<dbReference type="InterPro" id="IPR029045">
    <property type="entry name" value="ClpP/crotonase-like_dom_sf"/>
</dbReference>
<evidence type="ECO:0000313" key="7">
    <source>
        <dbReference type="Proteomes" id="UP001221142"/>
    </source>
</evidence>
<evidence type="ECO:0000256" key="1">
    <source>
        <dbReference type="ARBA" id="ARBA00005005"/>
    </source>
</evidence>
<keyword evidence="3" id="KW-0276">Fatty acid metabolism</keyword>
<organism evidence="6 7">
    <name type="scientific">Roridomyces roridus</name>
    <dbReference type="NCBI Taxonomy" id="1738132"/>
    <lineage>
        <taxon>Eukaryota</taxon>
        <taxon>Fungi</taxon>
        <taxon>Dikarya</taxon>
        <taxon>Basidiomycota</taxon>
        <taxon>Agaricomycotina</taxon>
        <taxon>Agaricomycetes</taxon>
        <taxon>Agaricomycetidae</taxon>
        <taxon>Agaricales</taxon>
        <taxon>Marasmiineae</taxon>
        <taxon>Mycenaceae</taxon>
        <taxon>Roridomyces</taxon>
    </lineage>
</organism>